<dbReference type="GO" id="GO:0008270">
    <property type="term" value="F:zinc ion binding"/>
    <property type="evidence" value="ECO:0007669"/>
    <property type="project" value="UniProtKB-KW"/>
</dbReference>
<dbReference type="Gene3D" id="3.30.50.10">
    <property type="entry name" value="Erythroid Transcription Factor GATA-1, subunit A"/>
    <property type="match status" value="1"/>
</dbReference>
<feature type="domain" description="GATA-type" evidence="3">
    <location>
        <begin position="179"/>
        <end position="213"/>
    </location>
</feature>
<feature type="compositionally biased region" description="Low complexity" evidence="2">
    <location>
        <begin position="225"/>
        <end position="238"/>
    </location>
</feature>
<evidence type="ECO:0000313" key="4">
    <source>
        <dbReference type="EMBL" id="EFA79151.1"/>
    </source>
</evidence>
<sequence>MDIQNLVNNGGSSCSILNFKQRLPHHYSSERYYFNSPDTSLSITRPNYPLQTTLHRKGSIESLLNCNKLLMEEDNKLMNTNTSFTNLVDSLKYDDDECLDNSDSGDEYYNPIKFEFTPKIYSFMSPNETGSSPIAYKNHSNQRRNSGSSSCDESNYQTDDDDEDNPSIPVKRKRGRPPSNRQKICFICYRRNTPEWRKFQGVDLCNACGLKQRGKEKKLLKSKGNQPSPIDNSNSSPPLFVSSNHSQTILSTTNNKNFLTMLPFNNLNLRKKSEYLGGRGILDLSLLLLRYILSYNEIDNIDSICFSMTCRKLFNERERYLCIKIPQPPEDMNPMYSYQRSLPYKRAPTNLRSYQGVYRKSIEHIPKQMIIASRNNNPIYSSGSPESIVFMENDIVIPESIRYLVVINDSREFKFESIKSELYKSNVACLFCNFIDQSLPSNLMPSTLTFLDLGSSFNLPIEPFSLPKSLKHIRFGTLMSKFNQRISVGVFQEGLEHIVLGDSFNLPIEPGVFPKSLISLQFGIKNLPFQFARYLPPSVTDLSLSIMDQSIIDPSTLQGSIPPSIKILTLSQLPFPIDMPYLIPSGVTNLNLGNVRDIDLKVLKYCSSILQLCVGGFNNKLNQGDLPETLDELILGFPFNRKIDEGVLPSSLKRLELGDVYSYEIGPGILPHCLEYLKLGKLYQHTITKNTLPSTLHTLITYSFDVIGVESVSHPLELTVHQNNLDYNKIKQLPSCIHTIKSGYKIVRRIDKPKNHFICNF</sequence>
<dbReference type="InterPro" id="IPR051251">
    <property type="entry name" value="STK_FNIP-Repeat"/>
</dbReference>
<reference evidence="4 5" key="1">
    <citation type="journal article" date="2011" name="Genome Res.">
        <title>Phylogeny-wide analysis of social amoeba genomes highlights ancient origins for complex intercellular communication.</title>
        <authorList>
            <person name="Heidel A.J."/>
            <person name="Lawal H.M."/>
            <person name="Felder M."/>
            <person name="Schilde C."/>
            <person name="Helps N.R."/>
            <person name="Tunggal B."/>
            <person name="Rivero F."/>
            <person name="John U."/>
            <person name="Schleicher M."/>
            <person name="Eichinger L."/>
            <person name="Platzer M."/>
            <person name="Noegel A.A."/>
            <person name="Schaap P."/>
            <person name="Gloeckner G."/>
        </authorList>
    </citation>
    <scope>NUCLEOTIDE SEQUENCE [LARGE SCALE GENOMIC DNA]</scope>
    <source>
        <strain evidence="5">ATCC 26659 / Pp 5 / PN500</strain>
    </source>
</reference>
<gene>
    <name evidence="4" type="ORF">PPL_07976</name>
</gene>
<dbReference type="PANTHER" id="PTHR32134">
    <property type="entry name" value="FNIP REPEAT-CONTAINING PROTEIN"/>
    <property type="match status" value="1"/>
</dbReference>
<dbReference type="InterPro" id="IPR013088">
    <property type="entry name" value="Znf_NHR/GATA"/>
</dbReference>
<dbReference type="AlphaFoldDB" id="D3BHH4"/>
<dbReference type="PANTHER" id="PTHR32134:SF92">
    <property type="entry name" value="FNIP REPEAT-CONTAINING PROTEIN"/>
    <property type="match status" value="1"/>
</dbReference>
<dbReference type="GeneID" id="31363456"/>
<dbReference type="Proteomes" id="UP000001396">
    <property type="component" value="Unassembled WGS sequence"/>
</dbReference>
<keyword evidence="1" id="KW-0863">Zinc-finger</keyword>
<protein>
    <recommendedName>
        <fullName evidence="3">GATA-type domain-containing protein</fullName>
    </recommendedName>
</protein>
<dbReference type="Pfam" id="PF05725">
    <property type="entry name" value="FNIP"/>
    <property type="match status" value="4"/>
</dbReference>
<feature type="region of interest" description="Disordered" evidence="2">
    <location>
        <begin position="132"/>
        <end position="179"/>
    </location>
</feature>
<organism evidence="4 5">
    <name type="scientific">Heterostelium pallidum (strain ATCC 26659 / Pp 5 / PN500)</name>
    <name type="common">Cellular slime mold</name>
    <name type="synonym">Polysphondylium pallidum</name>
    <dbReference type="NCBI Taxonomy" id="670386"/>
    <lineage>
        <taxon>Eukaryota</taxon>
        <taxon>Amoebozoa</taxon>
        <taxon>Evosea</taxon>
        <taxon>Eumycetozoa</taxon>
        <taxon>Dictyostelia</taxon>
        <taxon>Acytosteliales</taxon>
        <taxon>Acytosteliaceae</taxon>
        <taxon>Heterostelium</taxon>
    </lineage>
</organism>
<evidence type="ECO:0000259" key="3">
    <source>
        <dbReference type="PROSITE" id="PS50114"/>
    </source>
</evidence>
<dbReference type="RefSeq" id="XP_020431273.1">
    <property type="nucleotide sequence ID" value="XM_020578809.1"/>
</dbReference>
<comment type="caution">
    <text evidence="4">The sequence shown here is derived from an EMBL/GenBank/DDBJ whole genome shotgun (WGS) entry which is preliminary data.</text>
</comment>
<accession>D3BHH4</accession>
<keyword evidence="1" id="KW-0862">Zinc</keyword>
<evidence type="ECO:0000256" key="2">
    <source>
        <dbReference type="SAM" id="MobiDB-lite"/>
    </source>
</evidence>
<proteinExistence type="predicted"/>
<feature type="region of interest" description="Disordered" evidence="2">
    <location>
        <begin position="218"/>
        <end position="243"/>
    </location>
</feature>
<dbReference type="InParanoid" id="D3BHH4"/>
<keyword evidence="5" id="KW-1185">Reference proteome</keyword>
<name>D3BHH4_HETP5</name>
<feature type="compositionally biased region" description="Polar residues" evidence="2">
    <location>
        <begin position="143"/>
        <end position="157"/>
    </location>
</feature>
<evidence type="ECO:0000313" key="5">
    <source>
        <dbReference type="Proteomes" id="UP000001396"/>
    </source>
</evidence>
<dbReference type="SMART" id="SM00401">
    <property type="entry name" value="ZnF_GATA"/>
    <property type="match status" value="1"/>
</dbReference>
<dbReference type="InterPro" id="IPR008615">
    <property type="entry name" value="FNIP"/>
</dbReference>
<dbReference type="SUPFAM" id="SSF57716">
    <property type="entry name" value="Glucocorticoid receptor-like (DNA-binding domain)"/>
    <property type="match status" value="1"/>
</dbReference>
<dbReference type="InterPro" id="IPR000679">
    <property type="entry name" value="Znf_GATA"/>
</dbReference>
<keyword evidence="1" id="KW-0479">Metal-binding</keyword>
<dbReference type="GO" id="GO:0006355">
    <property type="term" value="P:regulation of DNA-templated transcription"/>
    <property type="evidence" value="ECO:0007669"/>
    <property type="project" value="InterPro"/>
</dbReference>
<evidence type="ECO:0000256" key="1">
    <source>
        <dbReference type="PROSITE-ProRule" id="PRU00094"/>
    </source>
</evidence>
<dbReference type="CDD" id="cd00202">
    <property type="entry name" value="ZnF_GATA"/>
    <property type="match status" value="1"/>
</dbReference>
<dbReference type="GO" id="GO:0043565">
    <property type="term" value="F:sequence-specific DNA binding"/>
    <property type="evidence" value="ECO:0007669"/>
    <property type="project" value="InterPro"/>
</dbReference>
<dbReference type="PROSITE" id="PS50114">
    <property type="entry name" value="GATA_ZN_FINGER_2"/>
    <property type="match status" value="1"/>
</dbReference>
<dbReference type="EMBL" id="ADBJ01000036">
    <property type="protein sequence ID" value="EFA79151.1"/>
    <property type="molecule type" value="Genomic_DNA"/>
</dbReference>